<evidence type="ECO:0000313" key="1">
    <source>
        <dbReference type="EMBL" id="OCT84531.1"/>
    </source>
</evidence>
<name>A0A974D574_XENLA</name>
<dbReference type="EMBL" id="CM004472">
    <property type="protein sequence ID" value="OCT84531.1"/>
    <property type="molecule type" value="Genomic_DNA"/>
</dbReference>
<sequence>MVHGKDHLPPHQTSGEQTCRQVSKMPLLEERHLLAVPWSTRCTSKLFSWQWTDEVASLLVLGLFSSSGTMRTVRQDPGVEPWWETSRG</sequence>
<dbReference type="AlphaFoldDB" id="A0A974D574"/>
<gene>
    <name evidence="1" type="ORF">XELAEV_18022684mg</name>
</gene>
<protein>
    <submittedName>
        <fullName evidence="1">Uncharacterized protein</fullName>
    </submittedName>
</protein>
<dbReference type="Proteomes" id="UP000694892">
    <property type="component" value="Chromosome 4L"/>
</dbReference>
<proteinExistence type="predicted"/>
<accession>A0A974D574</accession>
<organism evidence="1 2">
    <name type="scientific">Xenopus laevis</name>
    <name type="common">African clawed frog</name>
    <dbReference type="NCBI Taxonomy" id="8355"/>
    <lineage>
        <taxon>Eukaryota</taxon>
        <taxon>Metazoa</taxon>
        <taxon>Chordata</taxon>
        <taxon>Craniata</taxon>
        <taxon>Vertebrata</taxon>
        <taxon>Euteleostomi</taxon>
        <taxon>Amphibia</taxon>
        <taxon>Batrachia</taxon>
        <taxon>Anura</taxon>
        <taxon>Pipoidea</taxon>
        <taxon>Pipidae</taxon>
        <taxon>Xenopodinae</taxon>
        <taxon>Xenopus</taxon>
        <taxon>Xenopus</taxon>
    </lineage>
</organism>
<reference evidence="2" key="1">
    <citation type="journal article" date="2016" name="Nature">
        <title>Genome evolution in the allotetraploid frog Xenopus laevis.</title>
        <authorList>
            <person name="Session A.M."/>
            <person name="Uno Y."/>
            <person name="Kwon T."/>
            <person name="Chapman J.A."/>
            <person name="Toyoda A."/>
            <person name="Takahashi S."/>
            <person name="Fukui A."/>
            <person name="Hikosaka A."/>
            <person name="Suzuki A."/>
            <person name="Kondo M."/>
            <person name="van Heeringen S.J."/>
            <person name="Quigley I."/>
            <person name="Heinz S."/>
            <person name="Ogino H."/>
            <person name="Ochi H."/>
            <person name="Hellsten U."/>
            <person name="Lyons J.B."/>
            <person name="Simakov O."/>
            <person name="Putnam N."/>
            <person name="Stites J."/>
            <person name="Kuroki Y."/>
            <person name="Tanaka T."/>
            <person name="Michiue T."/>
            <person name="Watanabe M."/>
            <person name="Bogdanovic O."/>
            <person name="Lister R."/>
            <person name="Georgiou G."/>
            <person name="Paranjpe S.S."/>
            <person name="van Kruijsbergen I."/>
            <person name="Shu S."/>
            <person name="Carlson J."/>
            <person name="Kinoshita T."/>
            <person name="Ohta Y."/>
            <person name="Mawaribuchi S."/>
            <person name="Jenkins J."/>
            <person name="Grimwood J."/>
            <person name="Schmutz J."/>
            <person name="Mitros T."/>
            <person name="Mozaffari S.V."/>
            <person name="Suzuki Y."/>
            <person name="Haramoto Y."/>
            <person name="Yamamoto T.S."/>
            <person name="Takagi C."/>
            <person name="Heald R."/>
            <person name="Miller K."/>
            <person name="Haudenschild C."/>
            <person name="Kitzman J."/>
            <person name="Nakayama T."/>
            <person name="Izutsu Y."/>
            <person name="Robert J."/>
            <person name="Fortriede J."/>
            <person name="Burns K."/>
            <person name="Lotay V."/>
            <person name="Karimi K."/>
            <person name="Yasuoka Y."/>
            <person name="Dichmann D.S."/>
            <person name="Flajnik M.F."/>
            <person name="Houston D.W."/>
            <person name="Shendure J."/>
            <person name="DuPasquier L."/>
            <person name="Vize P.D."/>
            <person name="Zorn A.M."/>
            <person name="Ito M."/>
            <person name="Marcotte E.M."/>
            <person name="Wallingford J.B."/>
            <person name="Ito Y."/>
            <person name="Asashima M."/>
            <person name="Ueno N."/>
            <person name="Matsuda Y."/>
            <person name="Veenstra G.J."/>
            <person name="Fujiyama A."/>
            <person name="Harland R.M."/>
            <person name="Taira M."/>
            <person name="Rokhsar D.S."/>
        </authorList>
    </citation>
    <scope>NUCLEOTIDE SEQUENCE [LARGE SCALE GENOMIC DNA]</scope>
    <source>
        <strain evidence="2">J</strain>
    </source>
</reference>
<evidence type="ECO:0000313" key="2">
    <source>
        <dbReference type="Proteomes" id="UP000694892"/>
    </source>
</evidence>